<accession>A0ABW9BD02</accession>
<dbReference type="RefSeq" id="WP_408257195.1">
    <property type="nucleotide sequence ID" value="NZ_JAQQCK010000001.1"/>
</dbReference>
<protein>
    <submittedName>
        <fullName evidence="3">Aldehyde dehydrogenase</fullName>
    </submittedName>
</protein>
<dbReference type="CDD" id="cd07114">
    <property type="entry name" value="ALDH_DhaS"/>
    <property type="match status" value="1"/>
</dbReference>
<dbReference type="PANTHER" id="PTHR11699">
    <property type="entry name" value="ALDEHYDE DEHYDROGENASE-RELATED"/>
    <property type="match status" value="1"/>
</dbReference>
<gene>
    <name evidence="3" type="ORF">PQR03_06605</name>
</gene>
<evidence type="ECO:0000313" key="4">
    <source>
        <dbReference type="Proteomes" id="UP001629274"/>
    </source>
</evidence>
<dbReference type="EMBL" id="JAQQDR010000002">
    <property type="protein sequence ID" value="MFM0237795.1"/>
    <property type="molecule type" value="Genomic_DNA"/>
</dbReference>
<sequence length="503" mass="54564">MDSLNPQHLEAQLFIDGEWTQAETGRTLDIVNPASGEVIGTLAAASAQDVDRAVHAGHRAFEGGAWRDMPIQQRARVLNRFADLFEADLEQFYKLETLNNGRPISETRAQISRLPQFYRYFAALALTRRSDVIPIEGPYLCYTQRVPLGVVALMTSFNHPLMILSKSLAPALATGNSVVIKASEQTPLTTVRLVRLLNEAGVPKGVVNVVNGEGREAGASLAQHPLIRKVVFTGGTEVGRSIGEAAARSFALTTLELGGKGAVILFDDFDMERAVNGAAFAAFIGAGQTCVCGARILVQRSIYAEFLERFRVKAAGIRVGDPADVKTQLGPVISERSRQRILAMLERAQKSGAKLLTGGGVPAGLKQGFFIEPTVLFDVDPHSEIGQDEVFGPVTVVMPFDDEAHALRIASDTQFGLAASVWTQDVARAHRVAGRLEFGMVWVNDHHRLDPASPWGGFKNSGVGRETGIESFDQFSEPRAVTINTSGKTVDWYADDGELKRLN</sequence>
<proteinExistence type="predicted"/>
<dbReference type="InterPro" id="IPR016163">
    <property type="entry name" value="Ald_DH_C"/>
</dbReference>
<feature type="domain" description="Aldehyde dehydrogenase" evidence="2">
    <location>
        <begin position="19"/>
        <end position="481"/>
    </location>
</feature>
<evidence type="ECO:0000259" key="2">
    <source>
        <dbReference type="Pfam" id="PF00171"/>
    </source>
</evidence>
<dbReference type="InterPro" id="IPR016162">
    <property type="entry name" value="Ald_DH_N"/>
</dbReference>
<comment type="caution">
    <text evidence="3">The sequence shown here is derived from an EMBL/GenBank/DDBJ whole genome shotgun (WGS) entry which is preliminary data.</text>
</comment>
<evidence type="ECO:0000256" key="1">
    <source>
        <dbReference type="ARBA" id="ARBA00023002"/>
    </source>
</evidence>
<keyword evidence="1" id="KW-0560">Oxidoreductase</keyword>
<dbReference type="Gene3D" id="3.40.605.10">
    <property type="entry name" value="Aldehyde Dehydrogenase, Chain A, domain 1"/>
    <property type="match status" value="1"/>
</dbReference>
<dbReference type="InterPro" id="IPR015590">
    <property type="entry name" value="Aldehyde_DH_dom"/>
</dbReference>
<name>A0ABW9BD02_9BURK</name>
<dbReference type="SUPFAM" id="SSF53720">
    <property type="entry name" value="ALDH-like"/>
    <property type="match status" value="1"/>
</dbReference>
<evidence type="ECO:0000313" key="3">
    <source>
        <dbReference type="EMBL" id="MFM0237795.1"/>
    </source>
</evidence>
<organism evidence="3 4">
    <name type="scientific">Paraburkholderia phytofirmans</name>
    <dbReference type="NCBI Taxonomy" id="261302"/>
    <lineage>
        <taxon>Bacteria</taxon>
        <taxon>Pseudomonadati</taxon>
        <taxon>Pseudomonadota</taxon>
        <taxon>Betaproteobacteria</taxon>
        <taxon>Burkholderiales</taxon>
        <taxon>Burkholderiaceae</taxon>
        <taxon>Paraburkholderia</taxon>
    </lineage>
</organism>
<reference evidence="3 4" key="1">
    <citation type="journal article" date="2024" name="Chem. Sci.">
        <title>Discovery of megapolipeptins by genome mining of a Burkholderiales bacteria collection.</title>
        <authorList>
            <person name="Paulo B.S."/>
            <person name="Recchia M.J.J."/>
            <person name="Lee S."/>
            <person name="Fergusson C.H."/>
            <person name="Romanowski S.B."/>
            <person name="Hernandez A."/>
            <person name="Krull N."/>
            <person name="Liu D.Y."/>
            <person name="Cavanagh H."/>
            <person name="Bos A."/>
            <person name="Gray C.A."/>
            <person name="Murphy B.T."/>
            <person name="Linington R.G."/>
            <person name="Eustaquio A.S."/>
        </authorList>
    </citation>
    <scope>NUCLEOTIDE SEQUENCE [LARGE SCALE GENOMIC DNA]</scope>
    <source>
        <strain evidence="3 4">RL17-351-BIE-A</strain>
    </source>
</reference>
<dbReference type="Proteomes" id="UP001629274">
    <property type="component" value="Unassembled WGS sequence"/>
</dbReference>
<keyword evidence="4" id="KW-1185">Reference proteome</keyword>
<dbReference type="InterPro" id="IPR016161">
    <property type="entry name" value="Ald_DH/histidinol_DH"/>
</dbReference>
<dbReference type="Pfam" id="PF00171">
    <property type="entry name" value="Aldedh"/>
    <property type="match status" value="1"/>
</dbReference>
<dbReference type="Gene3D" id="3.40.309.10">
    <property type="entry name" value="Aldehyde Dehydrogenase, Chain A, domain 2"/>
    <property type="match status" value="1"/>
</dbReference>